<evidence type="ECO:0000313" key="5">
    <source>
        <dbReference type="EMBL" id="NQV66286.1"/>
    </source>
</evidence>
<evidence type="ECO:0000313" key="6">
    <source>
        <dbReference type="Proteomes" id="UP000754644"/>
    </source>
</evidence>
<dbReference type="PANTHER" id="PTHR30273">
    <property type="entry name" value="PERIPLASMIC SIGNAL SENSOR AND SIGMA FACTOR ACTIVATOR FECR-RELATED"/>
    <property type="match status" value="1"/>
</dbReference>
<comment type="caution">
    <text evidence="5">The sequence shown here is derived from an EMBL/GenBank/DDBJ whole genome shotgun (WGS) entry which is preliminary data.</text>
</comment>
<evidence type="ECO:0000256" key="1">
    <source>
        <dbReference type="SAM" id="Phobius"/>
    </source>
</evidence>
<evidence type="ECO:0000259" key="3">
    <source>
        <dbReference type="Pfam" id="PF16220"/>
    </source>
</evidence>
<feature type="domain" description="FecR N-terminal" evidence="3">
    <location>
        <begin position="15"/>
        <end position="54"/>
    </location>
</feature>
<organism evidence="5 6">
    <name type="scientific">SAR86 cluster bacterium</name>
    <dbReference type="NCBI Taxonomy" id="2030880"/>
    <lineage>
        <taxon>Bacteria</taxon>
        <taxon>Pseudomonadati</taxon>
        <taxon>Pseudomonadota</taxon>
        <taxon>Gammaproteobacteria</taxon>
        <taxon>SAR86 cluster</taxon>
    </lineage>
</organism>
<dbReference type="EMBL" id="JABMOJ010000494">
    <property type="protein sequence ID" value="NQV66286.1"/>
    <property type="molecule type" value="Genomic_DNA"/>
</dbReference>
<gene>
    <name evidence="5" type="ORF">HQ497_13075</name>
</gene>
<dbReference type="Proteomes" id="UP000754644">
    <property type="component" value="Unassembled WGS sequence"/>
</dbReference>
<dbReference type="InterPro" id="IPR032623">
    <property type="entry name" value="FecR_N"/>
</dbReference>
<feature type="domain" description="Protein FecR C-terminal" evidence="4">
    <location>
        <begin position="279"/>
        <end position="345"/>
    </location>
</feature>
<dbReference type="PIRSF" id="PIRSF018266">
    <property type="entry name" value="FecR"/>
    <property type="match status" value="1"/>
</dbReference>
<dbReference type="InterPro" id="IPR006860">
    <property type="entry name" value="FecR"/>
</dbReference>
<reference evidence="5" key="1">
    <citation type="submission" date="2020-05" db="EMBL/GenBank/DDBJ databases">
        <title>Sulfur intermediates as new biogeochemical hubs in an aquatic model microbial ecosystem.</title>
        <authorList>
            <person name="Vigneron A."/>
        </authorList>
    </citation>
    <scope>NUCLEOTIDE SEQUENCE</scope>
    <source>
        <strain evidence="5">Bin.250</strain>
    </source>
</reference>
<dbReference type="InterPro" id="IPR012373">
    <property type="entry name" value="Ferrdict_sens_TM"/>
</dbReference>
<keyword evidence="1" id="KW-0472">Membrane</keyword>
<sequence length="359" mass="39494">MNNVIELRSQEQRHDEAANWIAKLDKGLAAKEVRALQRWMKADPANEEVLLRMAKMWDKLDSLTCLANMFPHHPSRRSKNSKALLAIAAGVLAAVCLGYWSAVSQQQIFAPKQSPVAAAASQGIYKTSVGEHSTVELSDGTRIALNTNSRVQVNYTEHRRLILLERGELHIEVAHNPTRPLSVVVGNHVVQAIGTAFDIKINSDQRVELMVTDGKVRVGVHSNSDLKSADELLLPPLLTDESVAVTKGERILLGAADDVIETLAPEEIAVQLSWRSGNLIFRGESLGDAVAEISRYTPVEFVFLNSDLQKIRVAGLFKTGDIAGFLATLNANFNITFEQIDDVKILLKPKARENAEHST</sequence>
<dbReference type="Pfam" id="PF04773">
    <property type="entry name" value="FecR"/>
    <property type="match status" value="1"/>
</dbReference>
<name>A0A973AB05_9GAMM</name>
<accession>A0A973AB05</accession>
<dbReference type="InterPro" id="IPR032508">
    <property type="entry name" value="FecR_C"/>
</dbReference>
<dbReference type="Gene3D" id="3.55.50.30">
    <property type="match status" value="1"/>
</dbReference>
<feature type="transmembrane region" description="Helical" evidence="1">
    <location>
        <begin position="83"/>
        <end position="102"/>
    </location>
</feature>
<evidence type="ECO:0000259" key="2">
    <source>
        <dbReference type="Pfam" id="PF04773"/>
    </source>
</evidence>
<dbReference type="Pfam" id="PF16220">
    <property type="entry name" value="DUF4880"/>
    <property type="match status" value="1"/>
</dbReference>
<keyword evidence="1" id="KW-0812">Transmembrane</keyword>
<dbReference type="Gene3D" id="2.60.120.1440">
    <property type="match status" value="1"/>
</dbReference>
<dbReference type="GO" id="GO:0016989">
    <property type="term" value="F:sigma factor antagonist activity"/>
    <property type="evidence" value="ECO:0007669"/>
    <property type="project" value="TreeGrafter"/>
</dbReference>
<dbReference type="Pfam" id="PF16344">
    <property type="entry name" value="FecR_C"/>
    <property type="match status" value="1"/>
</dbReference>
<dbReference type="PANTHER" id="PTHR30273:SF2">
    <property type="entry name" value="PROTEIN FECR"/>
    <property type="match status" value="1"/>
</dbReference>
<proteinExistence type="predicted"/>
<feature type="domain" description="FecR protein" evidence="2">
    <location>
        <begin position="125"/>
        <end position="217"/>
    </location>
</feature>
<dbReference type="AlphaFoldDB" id="A0A973AB05"/>
<protein>
    <submittedName>
        <fullName evidence="5">FecR domain-containing protein</fullName>
    </submittedName>
</protein>
<evidence type="ECO:0000259" key="4">
    <source>
        <dbReference type="Pfam" id="PF16344"/>
    </source>
</evidence>
<keyword evidence="1" id="KW-1133">Transmembrane helix</keyword>